<evidence type="ECO:0000256" key="2">
    <source>
        <dbReference type="ARBA" id="ARBA00006948"/>
    </source>
</evidence>
<feature type="transmembrane region" description="Helical" evidence="7">
    <location>
        <begin position="92"/>
        <end position="113"/>
    </location>
</feature>
<dbReference type="PANTHER" id="PTHR16007:SF59">
    <property type="entry name" value="TRANSMEMBRANE PROTEIN 45B"/>
    <property type="match status" value="1"/>
</dbReference>
<keyword evidence="9" id="KW-1185">Reference proteome</keyword>
<feature type="transmembrane region" description="Helical" evidence="7">
    <location>
        <begin position="219"/>
        <end position="244"/>
    </location>
</feature>
<name>A0A315VJA9_GAMAF</name>
<dbReference type="PANTHER" id="PTHR16007">
    <property type="entry name" value="EPIDIDYMAL MEMBRANE PROTEIN E9-RELATED"/>
    <property type="match status" value="1"/>
</dbReference>
<feature type="transmembrane region" description="Helical" evidence="7">
    <location>
        <begin position="288"/>
        <end position="309"/>
    </location>
</feature>
<keyword evidence="4 7" id="KW-1133">Transmembrane helix</keyword>
<evidence type="ECO:0000256" key="3">
    <source>
        <dbReference type="ARBA" id="ARBA00022692"/>
    </source>
</evidence>
<feature type="transmembrane region" description="Helical" evidence="7">
    <location>
        <begin position="12"/>
        <end position="31"/>
    </location>
</feature>
<feature type="transmembrane region" description="Helical" evidence="7">
    <location>
        <begin position="155"/>
        <end position="173"/>
    </location>
</feature>
<comment type="subcellular location">
    <subcellularLocation>
        <location evidence="1">Membrane</location>
        <topology evidence="1">Multi-pass membrane protein</topology>
    </subcellularLocation>
</comment>
<dbReference type="Pfam" id="PF04819">
    <property type="entry name" value="DUF716"/>
    <property type="match status" value="1"/>
</dbReference>
<gene>
    <name evidence="8" type="ORF">CCH79_00001910</name>
</gene>
<keyword evidence="3 7" id="KW-0812">Transmembrane</keyword>
<feature type="transmembrane region" description="Helical" evidence="7">
    <location>
        <begin position="185"/>
        <end position="204"/>
    </location>
</feature>
<comment type="caution">
    <text evidence="8">The sequence shown here is derived from an EMBL/GenBank/DDBJ whole genome shotgun (WGS) entry which is preliminary data.</text>
</comment>
<comment type="similarity">
    <text evidence="2">Belongs to the TMEM45 family.</text>
</comment>
<dbReference type="Proteomes" id="UP000250572">
    <property type="component" value="Unassembled WGS sequence"/>
</dbReference>
<dbReference type="GO" id="GO:0016020">
    <property type="term" value="C:membrane"/>
    <property type="evidence" value="ECO:0007669"/>
    <property type="project" value="UniProtKB-SubCell"/>
</dbReference>
<evidence type="ECO:0000256" key="1">
    <source>
        <dbReference type="ARBA" id="ARBA00004141"/>
    </source>
</evidence>
<evidence type="ECO:0000313" key="8">
    <source>
        <dbReference type="EMBL" id="PWA23036.1"/>
    </source>
</evidence>
<evidence type="ECO:0000313" key="9">
    <source>
        <dbReference type="Proteomes" id="UP000250572"/>
    </source>
</evidence>
<feature type="transmembrane region" description="Helical" evidence="7">
    <location>
        <begin position="125"/>
        <end position="143"/>
    </location>
</feature>
<evidence type="ECO:0000256" key="4">
    <source>
        <dbReference type="ARBA" id="ARBA00022989"/>
    </source>
</evidence>
<protein>
    <recommendedName>
        <fullName evidence="6">Transmembrane protein 45B</fullName>
    </recommendedName>
</protein>
<feature type="non-terminal residue" evidence="8">
    <location>
        <position position="391"/>
    </location>
</feature>
<keyword evidence="5 7" id="KW-0472">Membrane</keyword>
<evidence type="ECO:0000256" key="6">
    <source>
        <dbReference type="ARBA" id="ARBA00039264"/>
    </source>
</evidence>
<evidence type="ECO:0000256" key="7">
    <source>
        <dbReference type="SAM" id="Phobius"/>
    </source>
</evidence>
<reference evidence="8 9" key="1">
    <citation type="journal article" date="2018" name="G3 (Bethesda)">
        <title>A High-Quality Reference Genome for the Invasive Mosquitofish Gambusia affinis Using a Chicago Library.</title>
        <authorList>
            <person name="Hoffberg S.L."/>
            <person name="Troendle N.J."/>
            <person name="Glenn T.C."/>
            <person name="Mahmud O."/>
            <person name="Louha S."/>
            <person name="Chalopin D."/>
            <person name="Bennetzen J.L."/>
            <person name="Mauricio R."/>
        </authorList>
    </citation>
    <scope>NUCLEOTIDE SEQUENCE [LARGE SCALE GENOMIC DNA]</scope>
    <source>
        <strain evidence="8">NE01/NJP1002.9</strain>
        <tissue evidence="8">Muscle</tissue>
    </source>
</reference>
<proteinExistence type="inferred from homology"/>
<organism evidence="8 9">
    <name type="scientific">Gambusia affinis</name>
    <name type="common">Western mosquitofish</name>
    <name type="synonym">Heterandria affinis</name>
    <dbReference type="NCBI Taxonomy" id="33528"/>
    <lineage>
        <taxon>Eukaryota</taxon>
        <taxon>Metazoa</taxon>
        <taxon>Chordata</taxon>
        <taxon>Craniata</taxon>
        <taxon>Vertebrata</taxon>
        <taxon>Euteleostomi</taxon>
        <taxon>Actinopterygii</taxon>
        <taxon>Neopterygii</taxon>
        <taxon>Teleostei</taxon>
        <taxon>Neoteleostei</taxon>
        <taxon>Acanthomorphata</taxon>
        <taxon>Ovalentaria</taxon>
        <taxon>Atherinomorphae</taxon>
        <taxon>Cyprinodontiformes</taxon>
        <taxon>Poeciliidae</taxon>
        <taxon>Poeciliinae</taxon>
        <taxon>Gambusia</taxon>
    </lineage>
</organism>
<dbReference type="InterPro" id="IPR006904">
    <property type="entry name" value="DUF716"/>
</dbReference>
<sequence>MANFGGHAIPGTFFLFYGFWLTVKCVLQHYWRTSQPKGRQGMPPFLRRMEYVEGGFQVFASFVGIMVEQFVVDGPHARLYDRENASWVKLMNWQHSTMYLFFGIAGIALIASVTTKRVPVGADHLALSLALFVEGFLFLYHVHGREPLDAHIHTLLLFAVFAGSASTMLEVFIRNNFLLELFRADMFILQGSWFYQIGVVLYPLNGDQWDLKLPANKMFVTMCFCWHLALSLILVSCTASIVWFTTTRLSAKGRDVEIGMRNTSSKSSSQKALLEESDEEIATKLTHFVLRFPLTIGVVTTLLLFRGWLRTECTVIRADGHFLTVCVVTTEAGTCLTVAVAAPKDSGEPEAAGATVMPLAPATTLAAMVTMLPHVDAASGLLPLAVVMVMV</sequence>
<dbReference type="EMBL" id="NHOQ01001678">
    <property type="protein sequence ID" value="PWA23036.1"/>
    <property type="molecule type" value="Genomic_DNA"/>
</dbReference>
<dbReference type="STRING" id="33528.ENSGAFP00000002791"/>
<dbReference type="InterPro" id="IPR042127">
    <property type="entry name" value="TMEM45"/>
</dbReference>
<evidence type="ECO:0000256" key="5">
    <source>
        <dbReference type="ARBA" id="ARBA00023136"/>
    </source>
</evidence>
<dbReference type="AlphaFoldDB" id="A0A315VJA9"/>
<accession>A0A315VJA9</accession>